<dbReference type="InterPro" id="IPR006094">
    <property type="entry name" value="Oxid_FAD_bind_N"/>
</dbReference>
<dbReference type="InterPro" id="IPR016166">
    <property type="entry name" value="FAD-bd_PCMH"/>
</dbReference>
<dbReference type="Gene3D" id="3.30.43.10">
    <property type="entry name" value="Uridine Diphospho-n-acetylenolpyruvylglucosamine Reductase, domain 2"/>
    <property type="match status" value="1"/>
</dbReference>
<dbReference type="GO" id="GO:0071949">
    <property type="term" value="F:FAD binding"/>
    <property type="evidence" value="ECO:0007669"/>
    <property type="project" value="InterPro"/>
</dbReference>
<dbReference type="eggNOG" id="KOG4730">
    <property type="taxonomic scope" value="Eukaryota"/>
</dbReference>
<dbReference type="Pfam" id="PF04030">
    <property type="entry name" value="ALO"/>
    <property type="match status" value="1"/>
</dbReference>
<dbReference type="KEGG" id="aqu:105312928"/>
<dbReference type="PANTHER" id="PTHR43762">
    <property type="entry name" value="L-GULONOLACTONE OXIDASE"/>
    <property type="match status" value="1"/>
</dbReference>
<proteinExistence type="predicted"/>
<protein>
    <recommendedName>
        <fullName evidence="2">FAD-binding PCMH-type domain-containing protein</fullName>
    </recommendedName>
</protein>
<evidence type="ECO:0000259" key="2">
    <source>
        <dbReference type="PROSITE" id="PS51387"/>
    </source>
</evidence>
<dbReference type="AlphaFoldDB" id="A0A1X7URG8"/>
<dbReference type="Gene3D" id="3.30.465.10">
    <property type="match status" value="1"/>
</dbReference>
<evidence type="ECO:0000313" key="4">
    <source>
        <dbReference type="Proteomes" id="UP000007879"/>
    </source>
</evidence>
<dbReference type="InterPro" id="IPR016169">
    <property type="entry name" value="FAD-bd_PCMH_sub2"/>
</dbReference>
<dbReference type="Pfam" id="PF01565">
    <property type="entry name" value="FAD_binding_4"/>
    <property type="match status" value="1"/>
</dbReference>
<reference evidence="4" key="1">
    <citation type="journal article" date="2010" name="Nature">
        <title>The Amphimedon queenslandica genome and the evolution of animal complexity.</title>
        <authorList>
            <person name="Srivastava M."/>
            <person name="Simakov O."/>
            <person name="Chapman J."/>
            <person name="Fahey B."/>
            <person name="Gauthier M.E."/>
            <person name="Mitros T."/>
            <person name="Richards G.S."/>
            <person name="Conaco C."/>
            <person name="Dacre M."/>
            <person name="Hellsten U."/>
            <person name="Larroux C."/>
            <person name="Putnam N.H."/>
            <person name="Stanke M."/>
            <person name="Adamska M."/>
            <person name="Darling A."/>
            <person name="Degnan S.M."/>
            <person name="Oakley T.H."/>
            <person name="Plachetzki D.C."/>
            <person name="Zhai Y."/>
            <person name="Adamski M."/>
            <person name="Calcino A."/>
            <person name="Cummins S.F."/>
            <person name="Goodstein D.M."/>
            <person name="Harris C."/>
            <person name="Jackson D.J."/>
            <person name="Leys S.P."/>
            <person name="Shu S."/>
            <person name="Woodcroft B.J."/>
            <person name="Vervoort M."/>
            <person name="Kosik K.S."/>
            <person name="Manning G."/>
            <person name="Degnan B.M."/>
            <person name="Rokhsar D.S."/>
        </authorList>
    </citation>
    <scope>NUCLEOTIDE SEQUENCE [LARGE SCALE GENOMIC DNA]</scope>
</reference>
<dbReference type="EnsemblMetazoa" id="Aqu2.1.30256_001">
    <property type="protein sequence ID" value="Aqu2.1.30256_001"/>
    <property type="gene ID" value="Aqu2.1.30256"/>
</dbReference>
<dbReference type="PANTHER" id="PTHR43762:SF1">
    <property type="entry name" value="D-ARABINONO-1,4-LACTONE OXIDASE"/>
    <property type="match status" value="1"/>
</dbReference>
<organism evidence="3">
    <name type="scientific">Amphimedon queenslandica</name>
    <name type="common">Sponge</name>
    <dbReference type="NCBI Taxonomy" id="400682"/>
    <lineage>
        <taxon>Eukaryota</taxon>
        <taxon>Metazoa</taxon>
        <taxon>Porifera</taxon>
        <taxon>Demospongiae</taxon>
        <taxon>Heteroscleromorpha</taxon>
        <taxon>Haplosclerida</taxon>
        <taxon>Niphatidae</taxon>
        <taxon>Amphimedon</taxon>
    </lineage>
</organism>
<feature type="domain" description="FAD-binding PCMH-type" evidence="2">
    <location>
        <begin position="10"/>
        <end position="198"/>
    </location>
</feature>
<dbReference type="InterPro" id="IPR016167">
    <property type="entry name" value="FAD-bd_PCMH_sub1"/>
</dbReference>
<dbReference type="OrthoDB" id="371463at2759"/>
<dbReference type="PROSITE" id="PS51387">
    <property type="entry name" value="FAD_PCMH"/>
    <property type="match status" value="1"/>
</dbReference>
<dbReference type="SUPFAM" id="SSF56176">
    <property type="entry name" value="FAD-binding/transporter-associated domain-like"/>
    <property type="match status" value="1"/>
</dbReference>
<dbReference type="InParanoid" id="A0A1X7URG8"/>
<evidence type="ECO:0000313" key="3">
    <source>
        <dbReference type="EnsemblMetazoa" id="Aqu2.1.30256_001"/>
    </source>
</evidence>
<dbReference type="InterPro" id="IPR010031">
    <property type="entry name" value="FAD_lactone_oxidase-like"/>
</dbReference>
<dbReference type="STRING" id="400682.A0A1X7URG8"/>
<dbReference type="OMA" id="RLHWGKH"/>
<keyword evidence="1" id="KW-0560">Oxidoreductase</keyword>
<accession>A0A1X7URG8</accession>
<evidence type="ECO:0000256" key="1">
    <source>
        <dbReference type="ARBA" id="ARBA00023002"/>
    </source>
</evidence>
<dbReference type="Proteomes" id="UP000007879">
    <property type="component" value="Unassembled WGS sequence"/>
</dbReference>
<keyword evidence="4" id="KW-1185">Reference proteome</keyword>
<reference evidence="3" key="2">
    <citation type="submission" date="2017-05" db="UniProtKB">
        <authorList>
            <consortium name="EnsemblMetazoa"/>
        </authorList>
    </citation>
    <scope>IDENTIFICATION</scope>
</reference>
<gene>
    <name evidence="3" type="primary">105312928</name>
</gene>
<dbReference type="EnsemblMetazoa" id="XM_011405951.1">
    <property type="protein sequence ID" value="XP_011404253.1"/>
    <property type="gene ID" value="LOC105312928"/>
</dbReference>
<dbReference type="GO" id="GO:0003885">
    <property type="term" value="F:D-arabinono-1,4-lactone oxidase activity"/>
    <property type="evidence" value="ECO:0007669"/>
    <property type="project" value="InterPro"/>
</dbReference>
<name>A0A1X7URG8_AMPQE</name>
<dbReference type="InterPro" id="IPR007173">
    <property type="entry name" value="ALO_C"/>
</dbReference>
<dbReference type="GO" id="GO:0016020">
    <property type="term" value="C:membrane"/>
    <property type="evidence" value="ECO:0007669"/>
    <property type="project" value="InterPro"/>
</dbReference>
<dbReference type="InterPro" id="IPR036318">
    <property type="entry name" value="FAD-bd_PCMH-like_sf"/>
</dbReference>
<sequence>MAKLVDPAIIGPDEKGIYHPKTESEIQDLVKYAYNHHYQVRVRGSGHSTAAAIYSEDPNVTKINISLDHYTGFTCEGDFVTADAGIHLGHDPKDPLSTLENSLLYQLHHDHSLALEDLGGITHQTVSGFISTGSSGGSFNYGVLESVYTLRIIDGKGDIYEVSRDAKGAPTSDEFKAALVSVGLLGVLSKVTFKCTPSFNIKGCQKSELVHTSEVIDIYSDEPAKRNGDDSSKLGLTPFLTTTPYTRIMWWPQTATVEHPAKFELKERIQVWQAKRHDSSISDDQRFKVFDSALEMMLASYLLTLMGNLKDDKIGEVIGIVGKMQPRFKELHKKDVKSLLEKCIKDIDPKVLEGLAEKISASTSNILMVLFQLVIWMTDTFSSQEKRLEMLPAFSATVIAATNILDGDTNFEDTGFQGLPMDNSVDDTIFPCSFNEMWVPMKYATKSTNLLRDHFDKGGYDYTGNMAWELYASKKTDAWMSMSYSNGEDDEWEGGAFRIDAIWFDHTGQDPQEFYLPVWKLFSDEGIPFRLHWGKHFPPITSDAKADDLSGKTYDWPKILVMDQYPNLKKFLQIRKEKDPHDIFLTNYWRHWFCVGRESEMPDP</sequence>